<dbReference type="EMBL" id="SRYA01000043">
    <property type="protein sequence ID" value="TGY93494.1"/>
    <property type="molecule type" value="Genomic_DNA"/>
</dbReference>
<sequence>MIEALKKKYALSNQGAKDLFKGIVYSVLANVSLMLPVILLAVVLNRLLAPLLGTVAQEFSTWFYTGIGILILAVVFILHYLQYTAAYMGTYAESARRRIRLAEKLRTLPLDFFHQRDLSDLTSTIMGDCASFEHAFSHTVPQFWGAVISTSVVCVGLLVFNWQMGLALLWVAPISFAIVLLSRRWQEKLGKKHMGARLELAEGIQECLETVQDIKACNQEEEYLKKLDAKMDAAEKAQVSSELTTASLLTTGQMFLRLGLATVIVVGNGLVMGGRTDLFTYILFLIAASRLYDPLSGAMSNMAEMFSVGLQVKRLKEIEEYPEEAGEKNIQTDGFDITFDHVKFSYEKDKSVLRDVSFTAKQGQVTALVGPSGGGKSTVAKLAAKFYPLESGKILLGGKDIAPLDSTMLMKNFSIVFQDVVLFNNTVMENIRVGRKNATDEDVIAAAKAAMCHEFIERLPQGYQTVIGENGSTLSGGECQRLSIARALLKDAPVILLDEATASLDVDNETEIQNAISKLIKGKTVLVIAHRMRTIEAADRIVVLAEGTVAESGTHSELMEKKGLYRKLVDLQTKSANWKLNVNV</sequence>
<evidence type="ECO:0000313" key="2">
    <source>
        <dbReference type="Proteomes" id="UP000304953"/>
    </source>
</evidence>
<organism evidence="1 2">
    <name type="scientific">Petralouisia muris</name>
    <dbReference type="NCBI Taxonomy" id="3032872"/>
    <lineage>
        <taxon>Bacteria</taxon>
        <taxon>Bacillati</taxon>
        <taxon>Bacillota</taxon>
        <taxon>Clostridia</taxon>
        <taxon>Lachnospirales</taxon>
        <taxon>Lachnospiraceae</taxon>
        <taxon>Petralouisia</taxon>
    </lineage>
</organism>
<reference evidence="1" key="1">
    <citation type="submission" date="2019-04" db="EMBL/GenBank/DDBJ databases">
        <title>Microbes associate with the intestines of laboratory mice.</title>
        <authorList>
            <person name="Navarre W."/>
            <person name="Wong E."/>
            <person name="Huang K."/>
            <person name="Tropini C."/>
            <person name="Ng K."/>
            <person name="Yu B."/>
        </authorList>
    </citation>
    <scope>NUCLEOTIDE SEQUENCE</scope>
    <source>
        <strain evidence="1">NM01_1-7b</strain>
    </source>
</reference>
<keyword evidence="1" id="KW-0067">ATP-binding</keyword>
<keyword evidence="1" id="KW-0547">Nucleotide-binding</keyword>
<dbReference type="Proteomes" id="UP000304953">
    <property type="component" value="Unassembled WGS sequence"/>
</dbReference>
<proteinExistence type="predicted"/>
<comment type="caution">
    <text evidence="1">The sequence shown here is derived from an EMBL/GenBank/DDBJ whole genome shotgun (WGS) entry which is preliminary data.</text>
</comment>
<name>A0AC61RS81_9FIRM</name>
<keyword evidence="2" id="KW-1185">Reference proteome</keyword>
<accession>A0AC61RS81</accession>
<protein>
    <submittedName>
        <fullName evidence="1">ABC transporter ATP-binding protein</fullName>
    </submittedName>
</protein>
<evidence type="ECO:0000313" key="1">
    <source>
        <dbReference type="EMBL" id="TGY93494.1"/>
    </source>
</evidence>
<gene>
    <name evidence="1" type="ORF">E5329_18465</name>
</gene>